<evidence type="ECO:0000256" key="3">
    <source>
        <dbReference type="ARBA" id="ARBA00022553"/>
    </source>
</evidence>
<protein>
    <recommendedName>
        <fullName evidence="8">F-BAR domain-containing protein</fullName>
    </recommendedName>
</protein>
<dbReference type="STRING" id="34475.A0A4Y9XLA9"/>
<evidence type="ECO:0000256" key="6">
    <source>
        <dbReference type="SAM" id="Coils"/>
    </source>
</evidence>
<feature type="coiled-coil region" evidence="6">
    <location>
        <begin position="158"/>
        <end position="188"/>
    </location>
</feature>
<keyword evidence="4" id="KW-0206">Cytoskeleton</keyword>
<dbReference type="GO" id="GO:0007010">
    <property type="term" value="P:cytoskeleton organization"/>
    <property type="evidence" value="ECO:0007669"/>
    <property type="project" value="TreeGrafter"/>
</dbReference>
<dbReference type="Gene3D" id="1.20.1270.60">
    <property type="entry name" value="Arfaptin homology (AH) domain/BAR domain"/>
    <property type="match status" value="1"/>
</dbReference>
<feature type="domain" description="F-BAR" evidence="8">
    <location>
        <begin position="81"/>
        <end position="262"/>
    </location>
</feature>
<dbReference type="GO" id="GO:0120104">
    <property type="term" value="C:mitotic actomyosin contractile ring, proximal layer"/>
    <property type="evidence" value="ECO:0007669"/>
    <property type="project" value="TreeGrafter"/>
</dbReference>
<dbReference type="PANTHER" id="PTHR23065:SF7">
    <property type="entry name" value="NOSTRIN, ISOFORM H"/>
    <property type="match status" value="1"/>
</dbReference>
<dbReference type="SUPFAM" id="SSF103657">
    <property type="entry name" value="BAR/IMD domain-like"/>
    <property type="match status" value="1"/>
</dbReference>
<feature type="region of interest" description="Disordered" evidence="7">
    <location>
        <begin position="378"/>
        <end position="471"/>
    </location>
</feature>
<dbReference type="AlphaFoldDB" id="A0A4Y9XLA9"/>
<evidence type="ECO:0000259" key="8">
    <source>
        <dbReference type="PROSITE" id="PS51741"/>
    </source>
</evidence>
<dbReference type="InterPro" id="IPR001060">
    <property type="entry name" value="FCH_dom"/>
</dbReference>
<keyword evidence="3" id="KW-0597">Phosphoprotein</keyword>
<sequence>MSARRQASTTSLARYVRANSPDFTSRSLDFCNAFWGLGDGGVDVLFARMRGAARTMEELRAFWKERAAIEEQEMRTTMDTLKSETEKQAGYHQLVAQQIKNELEAQAAAFVSRQQHHKKTIQTAIEREFKTKQTQESYVQKAREKYESDCMKINSLTAQSTLEQGKELQKTRERLERARQTVRANEQDFANFTRALQETVRKWEVDWKAFCDSCQDMEEERMEFAKDNMWAYANAISTVCVADDESCEKIRLALESMEVERDMENFVRDYGTGSQIPDPPVFVDYSNPNTIPSSGQQITTRPAGFVRASQRSRQAPPLPSTATRRGASGEHDRGGTRRTRRILARAPPAQGGTRPPDPHADPIDPTAETMLKIGEHAYPVDPARDPQAQRVAPPRSLNVGQDDDPLAQQMVALQKAGSTRRQSQYQPQPAYPPLSVRQPSLILWRTSCRRRPTGRAEAHAETRSTTAAPRR</sequence>
<dbReference type="GO" id="GO:0005543">
    <property type="term" value="F:phospholipid binding"/>
    <property type="evidence" value="ECO:0007669"/>
    <property type="project" value="TreeGrafter"/>
</dbReference>
<keyword evidence="5 6" id="KW-0175">Coiled coil</keyword>
<evidence type="ECO:0000256" key="1">
    <source>
        <dbReference type="ARBA" id="ARBA00004245"/>
    </source>
</evidence>
<dbReference type="EMBL" id="SEKV01001354">
    <property type="protein sequence ID" value="TFY50845.1"/>
    <property type="molecule type" value="Genomic_DNA"/>
</dbReference>
<organism evidence="9 10">
    <name type="scientific">Rhodofomes roseus</name>
    <dbReference type="NCBI Taxonomy" id="34475"/>
    <lineage>
        <taxon>Eukaryota</taxon>
        <taxon>Fungi</taxon>
        <taxon>Dikarya</taxon>
        <taxon>Basidiomycota</taxon>
        <taxon>Agaricomycotina</taxon>
        <taxon>Agaricomycetes</taxon>
        <taxon>Polyporales</taxon>
        <taxon>Rhodofomes</taxon>
    </lineage>
</organism>
<gene>
    <name evidence="9" type="ORF">EVJ58_g10864</name>
</gene>
<dbReference type="InterPro" id="IPR031160">
    <property type="entry name" value="F_BAR_dom"/>
</dbReference>
<evidence type="ECO:0000256" key="4">
    <source>
        <dbReference type="ARBA" id="ARBA00023212"/>
    </source>
</evidence>
<comment type="caution">
    <text evidence="9">The sequence shown here is derived from an EMBL/GenBank/DDBJ whole genome shotgun (WGS) entry which is preliminary data.</text>
</comment>
<reference evidence="9 10" key="1">
    <citation type="submission" date="2019-01" db="EMBL/GenBank/DDBJ databases">
        <title>Genome sequencing of the rare red list fungi Fomitopsis rosea.</title>
        <authorList>
            <person name="Buettner E."/>
            <person name="Kellner H."/>
        </authorList>
    </citation>
    <scope>NUCLEOTIDE SEQUENCE [LARGE SCALE GENOMIC DNA]</scope>
    <source>
        <strain evidence="9 10">DSM 105464</strain>
    </source>
</reference>
<dbReference type="InterPro" id="IPR027267">
    <property type="entry name" value="AH/BAR_dom_sf"/>
</dbReference>
<proteinExistence type="predicted"/>
<comment type="subcellular location">
    <subcellularLocation>
        <location evidence="1">Cytoplasm</location>
        <location evidence="1">Cytoskeleton</location>
    </subcellularLocation>
</comment>
<evidence type="ECO:0000256" key="7">
    <source>
        <dbReference type="SAM" id="MobiDB-lite"/>
    </source>
</evidence>
<evidence type="ECO:0000256" key="2">
    <source>
        <dbReference type="ARBA" id="ARBA00022490"/>
    </source>
</evidence>
<keyword evidence="2" id="KW-0963">Cytoplasm</keyword>
<accession>A0A4Y9XLA9</accession>
<evidence type="ECO:0000256" key="5">
    <source>
        <dbReference type="PROSITE-ProRule" id="PRU01077"/>
    </source>
</evidence>
<dbReference type="GO" id="GO:0009898">
    <property type="term" value="C:cytoplasmic side of plasma membrane"/>
    <property type="evidence" value="ECO:0007669"/>
    <property type="project" value="TreeGrafter"/>
</dbReference>
<dbReference type="Pfam" id="PF00611">
    <property type="entry name" value="FCH"/>
    <property type="match status" value="1"/>
</dbReference>
<dbReference type="PROSITE" id="PS51741">
    <property type="entry name" value="F_BAR"/>
    <property type="match status" value="1"/>
</dbReference>
<feature type="region of interest" description="Disordered" evidence="7">
    <location>
        <begin position="306"/>
        <end position="365"/>
    </location>
</feature>
<dbReference type="PANTHER" id="PTHR23065">
    <property type="entry name" value="PROLINE-SERINE-THREONINE PHOSPHATASE INTERACTING PROTEIN 1"/>
    <property type="match status" value="1"/>
</dbReference>
<dbReference type="Proteomes" id="UP000298390">
    <property type="component" value="Unassembled WGS sequence"/>
</dbReference>
<name>A0A4Y9XLA9_9APHY</name>
<evidence type="ECO:0000313" key="10">
    <source>
        <dbReference type="Proteomes" id="UP000298390"/>
    </source>
</evidence>
<evidence type="ECO:0000313" key="9">
    <source>
        <dbReference type="EMBL" id="TFY50845.1"/>
    </source>
</evidence>